<dbReference type="GO" id="GO:0008270">
    <property type="term" value="F:zinc ion binding"/>
    <property type="evidence" value="ECO:0007669"/>
    <property type="project" value="UniProtKB-KW"/>
</dbReference>
<dbReference type="SMART" id="SM00355">
    <property type="entry name" value="ZnF_C2H2"/>
    <property type="match status" value="3"/>
</dbReference>
<evidence type="ECO:0000313" key="6">
    <source>
        <dbReference type="EMBL" id="KAJ7632114.1"/>
    </source>
</evidence>
<evidence type="ECO:0000256" key="3">
    <source>
        <dbReference type="ARBA" id="ARBA00022833"/>
    </source>
</evidence>
<dbReference type="PROSITE" id="PS00028">
    <property type="entry name" value="ZINC_FINGER_C2H2_1"/>
    <property type="match status" value="1"/>
</dbReference>
<dbReference type="PANTHER" id="PTHR23041">
    <property type="entry name" value="RING FINGER DOMAIN-CONTAINING"/>
    <property type="match status" value="1"/>
</dbReference>
<dbReference type="InterPro" id="IPR047134">
    <property type="entry name" value="RNF4"/>
</dbReference>
<protein>
    <submittedName>
        <fullName evidence="6">Zinc-finger-containing protein</fullName>
    </submittedName>
</protein>
<dbReference type="PANTHER" id="PTHR23041:SF78">
    <property type="entry name" value="E3 UBIQUITIN-PROTEIN LIGASE RNF4"/>
    <property type="match status" value="1"/>
</dbReference>
<dbReference type="Gene3D" id="3.30.40.10">
    <property type="entry name" value="Zinc/RING finger domain, C3HC4 (zinc finger)"/>
    <property type="match status" value="1"/>
</dbReference>
<organism evidence="6 7">
    <name type="scientific">Roridomyces roridus</name>
    <dbReference type="NCBI Taxonomy" id="1738132"/>
    <lineage>
        <taxon>Eukaryota</taxon>
        <taxon>Fungi</taxon>
        <taxon>Dikarya</taxon>
        <taxon>Basidiomycota</taxon>
        <taxon>Agaricomycotina</taxon>
        <taxon>Agaricomycetes</taxon>
        <taxon>Agaricomycetidae</taxon>
        <taxon>Agaricales</taxon>
        <taxon>Marasmiineae</taxon>
        <taxon>Mycenaceae</taxon>
        <taxon>Roridomyces</taxon>
    </lineage>
</organism>
<evidence type="ECO:0000256" key="1">
    <source>
        <dbReference type="ARBA" id="ARBA00022723"/>
    </source>
</evidence>
<dbReference type="EMBL" id="JARKIF010000008">
    <property type="protein sequence ID" value="KAJ7632114.1"/>
    <property type="molecule type" value="Genomic_DNA"/>
</dbReference>
<feature type="domain" description="RING-type" evidence="5">
    <location>
        <begin position="153"/>
        <end position="191"/>
    </location>
</feature>
<evidence type="ECO:0000256" key="2">
    <source>
        <dbReference type="ARBA" id="ARBA00022771"/>
    </source>
</evidence>
<comment type="caution">
    <text evidence="6">The sequence shown here is derived from an EMBL/GenBank/DDBJ whole genome shotgun (WGS) entry which is preliminary data.</text>
</comment>
<keyword evidence="3" id="KW-0862">Zinc</keyword>
<evidence type="ECO:0000259" key="5">
    <source>
        <dbReference type="PROSITE" id="PS50089"/>
    </source>
</evidence>
<dbReference type="PROSITE" id="PS50089">
    <property type="entry name" value="ZF_RING_2"/>
    <property type="match status" value="1"/>
</dbReference>
<dbReference type="PROSITE" id="PS00518">
    <property type="entry name" value="ZF_RING_1"/>
    <property type="match status" value="1"/>
</dbReference>
<keyword evidence="7" id="KW-1185">Reference proteome</keyword>
<dbReference type="Pfam" id="PF12874">
    <property type="entry name" value="zf-met"/>
    <property type="match status" value="1"/>
</dbReference>
<proteinExistence type="predicted"/>
<dbReference type="InterPro" id="IPR036236">
    <property type="entry name" value="Znf_C2H2_sf"/>
</dbReference>
<dbReference type="SUPFAM" id="SSF57667">
    <property type="entry name" value="beta-beta-alpha zinc fingers"/>
    <property type="match status" value="1"/>
</dbReference>
<dbReference type="InterPro" id="IPR013083">
    <property type="entry name" value="Znf_RING/FYVE/PHD"/>
</dbReference>
<sequence>MATTNATSSSTDFAIKYCSLCDAYFYSMDMLKAHIQSSSKHPKCSDCNMRFLNGNSRRNHYVLSPRHNFCRICDSHFKTAAGVRIHLEHAHDDTDDEDDASRPAGWEDRLALAQEASALKEAEIPIPQEDLVHKEPVKKNKLQKSSGVLRPTCPICLSARKKMSATRCGHVFCHSCISHVLTETKACPNCRQEALVGQLRTLDLCTYSSV</sequence>
<dbReference type="Gene3D" id="3.30.160.60">
    <property type="entry name" value="Classic Zinc Finger"/>
    <property type="match status" value="1"/>
</dbReference>
<accession>A0AAD7BVM8</accession>
<dbReference type="InterPro" id="IPR013087">
    <property type="entry name" value="Znf_C2H2_type"/>
</dbReference>
<gene>
    <name evidence="6" type="ORF">FB45DRAFT_493667</name>
</gene>
<dbReference type="Pfam" id="PF13639">
    <property type="entry name" value="zf-RING_2"/>
    <property type="match status" value="1"/>
</dbReference>
<dbReference type="SMART" id="SM00184">
    <property type="entry name" value="RING"/>
    <property type="match status" value="1"/>
</dbReference>
<name>A0AAD7BVM8_9AGAR</name>
<keyword evidence="2 4" id="KW-0863">Zinc-finger</keyword>
<dbReference type="Proteomes" id="UP001221142">
    <property type="component" value="Unassembled WGS sequence"/>
</dbReference>
<dbReference type="SUPFAM" id="SSF57850">
    <property type="entry name" value="RING/U-box"/>
    <property type="match status" value="1"/>
</dbReference>
<dbReference type="InterPro" id="IPR001841">
    <property type="entry name" value="Znf_RING"/>
</dbReference>
<evidence type="ECO:0000256" key="4">
    <source>
        <dbReference type="PROSITE-ProRule" id="PRU00175"/>
    </source>
</evidence>
<keyword evidence="1" id="KW-0479">Metal-binding</keyword>
<dbReference type="InterPro" id="IPR017907">
    <property type="entry name" value="Znf_RING_CS"/>
</dbReference>
<dbReference type="AlphaFoldDB" id="A0AAD7BVM8"/>
<reference evidence="6" key="1">
    <citation type="submission" date="2023-03" db="EMBL/GenBank/DDBJ databases">
        <title>Massive genome expansion in bonnet fungi (Mycena s.s.) driven by repeated elements and novel gene families across ecological guilds.</title>
        <authorList>
            <consortium name="Lawrence Berkeley National Laboratory"/>
            <person name="Harder C.B."/>
            <person name="Miyauchi S."/>
            <person name="Viragh M."/>
            <person name="Kuo A."/>
            <person name="Thoen E."/>
            <person name="Andreopoulos B."/>
            <person name="Lu D."/>
            <person name="Skrede I."/>
            <person name="Drula E."/>
            <person name="Henrissat B."/>
            <person name="Morin E."/>
            <person name="Kohler A."/>
            <person name="Barry K."/>
            <person name="LaButti K."/>
            <person name="Morin E."/>
            <person name="Salamov A."/>
            <person name="Lipzen A."/>
            <person name="Mereny Z."/>
            <person name="Hegedus B."/>
            <person name="Baldrian P."/>
            <person name="Stursova M."/>
            <person name="Weitz H."/>
            <person name="Taylor A."/>
            <person name="Grigoriev I.V."/>
            <person name="Nagy L.G."/>
            <person name="Martin F."/>
            <person name="Kauserud H."/>
        </authorList>
    </citation>
    <scope>NUCLEOTIDE SEQUENCE</scope>
    <source>
        <strain evidence="6">9284</strain>
    </source>
</reference>
<evidence type="ECO:0000313" key="7">
    <source>
        <dbReference type="Proteomes" id="UP001221142"/>
    </source>
</evidence>